<feature type="compositionally biased region" description="Basic and acidic residues" evidence="1">
    <location>
        <begin position="178"/>
        <end position="192"/>
    </location>
</feature>
<dbReference type="EMBL" id="LXYT01000001">
    <property type="protein sequence ID" value="OLY43562.1"/>
    <property type="molecule type" value="Genomic_DNA"/>
</dbReference>
<feature type="region of interest" description="Disordered" evidence="1">
    <location>
        <begin position="26"/>
        <end position="66"/>
    </location>
</feature>
<accession>A0A1R0F9I8</accession>
<sequence>MAQSSNAAKEPTTDEILASIREIIEENTGHVTPRVAAKNQSEIRSGAHNDSAPATAQMRPEANTDSLNVDDAMKALAARIGLSEQANRNEFDSNAGQPVNNNMEAVADSTTQPVMTDVPAGQQERVEFETARPVEEATGTFQNTLSPNTLSQDSLSQDASPRDSSMTGVYQPAGSEDFSAREEVENAPEREPQPVTQGEEIYTHMQFSPKFWESVDSLAEQALRPVLVKWLQKHWPALVEKILREEITTAFEKNFPSDRG</sequence>
<evidence type="ECO:0000313" key="3">
    <source>
        <dbReference type="Proteomes" id="UP000187344"/>
    </source>
</evidence>
<proteinExistence type="predicted"/>
<dbReference type="Proteomes" id="UP000187344">
    <property type="component" value="Unassembled WGS sequence"/>
</dbReference>
<dbReference type="RefSeq" id="WP_075868550.1">
    <property type="nucleotide sequence ID" value="NZ_CALYQA010000004.1"/>
</dbReference>
<dbReference type="InterPro" id="IPR019632">
    <property type="entry name" value="DUF2497"/>
</dbReference>
<dbReference type="AlphaFoldDB" id="A0A1R0F9I8"/>
<reference evidence="2 3" key="1">
    <citation type="submission" date="2016-12" db="EMBL/GenBank/DDBJ databases">
        <title>Comparative genomics of Bartonella apis.</title>
        <authorList>
            <person name="Engel P."/>
        </authorList>
    </citation>
    <scope>NUCLEOTIDE SEQUENCE [LARGE SCALE GENOMIC DNA]</scope>
    <source>
        <strain evidence="2 3">PEB0149</strain>
    </source>
</reference>
<dbReference type="OrthoDB" id="7189469at2"/>
<gene>
    <name evidence="2" type="ORF">PEB0149_009890</name>
</gene>
<keyword evidence="3" id="KW-1185">Reference proteome</keyword>
<name>A0A1R0F9I8_9HYPH</name>
<feature type="region of interest" description="Disordered" evidence="1">
    <location>
        <begin position="135"/>
        <end position="196"/>
    </location>
</feature>
<comment type="caution">
    <text evidence="2">The sequence shown here is derived from an EMBL/GenBank/DDBJ whole genome shotgun (WGS) entry which is preliminary data.</text>
</comment>
<dbReference type="Pfam" id="PF10691">
    <property type="entry name" value="DUF2497"/>
    <property type="match status" value="1"/>
</dbReference>
<organism evidence="2 3">
    <name type="scientific">Bartonella apis</name>
    <dbReference type="NCBI Taxonomy" id="1686310"/>
    <lineage>
        <taxon>Bacteria</taxon>
        <taxon>Pseudomonadati</taxon>
        <taxon>Pseudomonadota</taxon>
        <taxon>Alphaproteobacteria</taxon>
        <taxon>Hyphomicrobiales</taxon>
        <taxon>Bartonellaceae</taxon>
        <taxon>Bartonella</taxon>
    </lineage>
</organism>
<protein>
    <submittedName>
        <fullName evidence="2">Cell pole-organizing protein PopZ</fullName>
    </submittedName>
</protein>
<evidence type="ECO:0000313" key="2">
    <source>
        <dbReference type="EMBL" id="OLY43562.1"/>
    </source>
</evidence>
<feature type="compositionally biased region" description="Polar residues" evidence="1">
    <location>
        <begin position="139"/>
        <end position="168"/>
    </location>
</feature>
<evidence type="ECO:0000256" key="1">
    <source>
        <dbReference type="SAM" id="MobiDB-lite"/>
    </source>
</evidence>